<dbReference type="GO" id="GO:0005737">
    <property type="term" value="C:cytoplasm"/>
    <property type="evidence" value="ECO:0007669"/>
    <property type="project" value="UniProtKB-SubCell"/>
</dbReference>
<feature type="binding site" evidence="7">
    <location>
        <position position="295"/>
    </location>
    <ligand>
        <name>Fe(2+)</name>
        <dbReference type="ChEBI" id="CHEBI:29033"/>
    </ligand>
</feature>
<accession>A0A937KEM2</accession>
<dbReference type="RefSeq" id="WP_202859446.1">
    <property type="nucleotide sequence ID" value="NZ_JAEUGD010000067.1"/>
</dbReference>
<dbReference type="HAMAP" id="MF_00323">
    <property type="entry name" value="Ferrochelatase"/>
    <property type="match status" value="1"/>
</dbReference>
<gene>
    <name evidence="7 9" type="primary">hemH</name>
    <name evidence="9" type="ORF">JMN32_26605</name>
</gene>
<dbReference type="Gene3D" id="3.40.50.1400">
    <property type="match status" value="2"/>
</dbReference>
<organism evidence="9 10">
    <name type="scientific">Fulvivirga marina</name>
    <dbReference type="NCBI Taxonomy" id="2494733"/>
    <lineage>
        <taxon>Bacteria</taxon>
        <taxon>Pseudomonadati</taxon>
        <taxon>Bacteroidota</taxon>
        <taxon>Cytophagia</taxon>
        <taxon>Cytophagales</taxon>
        <taxon>Fulvivirgaceae</taxon>
        <taxon>Fulvivirga</taxon>
    </lineage>
</organism>
<proteinExistence type="inferred from homology"/>
<evidence type="ECO:0000256" key="5">
    <source>
        <dbReference type="ARBA" id="ARBA00023244"/>
    </source>
</evidence>
<dbReference type="GO" id="GO:0046872">
    <property type="term" value="F:metal ion binding"/>
    <property type="evidence" value="ECO:0007669"/>
    <property type="project" value="UniProtKB-KW"/>
</dbReference>
<feature type="binding site" evidence="7">
    <location>
        <position position="195"/>
    </location>
    <ligand>
        <name>Fe(2+)</name>
        <dbReference type="ChEBI" id="CHEBI:29033"/>
    </ligand>
</feature>
<dbReference type="GO" id="GO:0004325">
    <property type="term" value="F:ferrochelatase activity"/>
    <property type="evidence" value="ECO:0007669"/>
    <property type="project" value="UniProtKB-UniRule"/>
</dbReference>
<keyword evidence="5 7" id="KW-0627">Porphyrin biosynthesis</keyword>
<dbReference type="EMBL" id="JAEUGD010000067">
    <property type="protein sequence ID" value="MBL6449912.1"/>
    <property type="molecule type" value="Genomic_DNA"/>
</dbReference>
<dbReference type="GO" id="GO:0006783">
    <property type="term" value="P:heme biosynthetic process"/>
    <property type="evidence" value="ECO:0007669"/>
    <property type="project" value="UniProtKB-UniRule"/>
</dbReference>
<dbReference type="NCBIfam" id="TIGR00109">
    <property type="entry name" value="hemH"/>
    <property type="match status" value="1"/>
</dbReference>
<dbReference type="InterPro" id="IPR033659">
    <property type="entry name" value="Ferrochelatase_N"/>
</dbReference>
<keyword evidence="2 7" id="KW-0408">Iron</keyword>
<comment type="pathway">
    <text evidence="7">Porphyrin-containing compound metabolism; protoheme biosynthesis; protoheme from protoporphyrin-IX: step 1/1.</text>
</comment>
<comment type="function">
    <text evidence="7">Catalyzes the ferrous insertion into protoporphyrin IX.</text>
</comment>
<evidence type="ECO:0000256" key="7">
    <source>
        <dbReference type="HAMAP-Rule" id="MF_00323"/>
    </source>
</evidence>
<dbReference type="Pfam" id="PF00762">
    <property type="entry name" value="Ferrochelatase"/>
    <property type="match status" value="1"/>
</dbReference>
<comment type="caution">
    <text evidence="9">The sequence shown here is derived from an EMBL/GenBank/DDBJ whole genome shotgun (WGS) entry which is preliminary data.</text>
</comment>
<dbReference type="SUPFAM" id="SSF53800">
    <property type="entry name" value="Chelatase"/>
    <property type="match status" value="1"/>
</dbReference>
<dbReference type="PANTHER" id="PTHR11108:SF1">
    <property type="entry name" value="FERROCHELATASE, MITOCHONDRIAL"/>
    <property type="match status" value="1"/>
</dbReference>
<keyword evidence="7" id="KW-0963">Cytoplasm</keyword>
<comment type="catalytic activity">
    <reaction evidence="6">
        <text>Fe-coproporphyrin III + 2 H(+) = coproporphyrin III + Fe(2+)</text>
        <dbReference type="Rhea" id="RHEA:49572"/>
        <dbReference type="ChEBI" id="CHEBI:15378"/>
        <dbReference type="ChEBI" id="CHEBI:29033"/>
        <dbReference type="ChEBI" id="CHEBI:68438"/>
        <dbReference type="ChEBI" id="CHEBI:131725"/>
        <dbReference type="EC" id="4.99.1.9"/>
    </reaction>
    <physiologicalReaction direction="right-to-left" evidence="6">
        <dbReference type="Rhea" id="RHEA:49574"/>
    </physiologicalReaction>
</comment>
<dbReference type="EC" id="4.98.1.1" evidence="7"/>
<keyword evidence="3 7" id="KW-0350">Heme biosynthesis</keyword>
<comment type="catalytic activity">
    <reaction evidence="7">
        <text>heme b + 2 H(+) = protoporphyrin IX + Fe(2+)</text>
        <dbReference type="Rhea" id="RHEA:22584"/>
        <dbReference type="ChEBI" id="CHEBI:15378"/>
        <dbReference type="ChEBI" id="CHEBI:29033"/>
        <dbReference type="ChEBI" id="CHEBI:57306"/>
        <dbReference type="ChEBI" id="CHEBI:60344"/>
        <dbReference type="EC" id="4.98.1.1"/>
    </reaction>
</comment>
<dbReference type="PANTHER" id="PTHR11108">
    <property type="entry name" value="FERROCHELATASE"/>
    <property type="match status" value="1"/>
</dbReference>
<name>A0A937KEM2_9BACT</name>
<evidence type="ECO:0000256" key="3">
    <source>
        <dbReference type="ARBA" id="ARBA00023133"/>
    </source>
</evidence>
<evidence type="ECO:0000256" key="4">
    <source>
        <dbReference type="ARBA" id="ARBA00023239"/>
    </source>
</evidence>
<dbReference type="InterPro" id="IPR001015">
    <property type="entry name" value="Ferrochelatase"/>
</dbReference>
<evidence type="ECO:0000313" key="9">
    <source>
        <dbReference type="EMBL" id="MBL6449912.1"/>
    </source>
</evidence>
<evidence type="ECO:0000256" key="6">
    <source>
        <dbReference type="ARBA" id="ARBA00024536"/>
    </source>
</evidence>
<dbReference type="AlphaFoldDB" id="A0A937KEM2"/>
<evidence type="ECO:0000256" key="1">
    <source>
        <dbReference type="ARBA" id="ARBA00007718"/>
    </source>
</evidence>
<comment type="similarity">
    <text evidence="1 7 8">Belongs to the ferrochelatase family.</text>
</comment>
<dbReference type="CDD" id="cd00419">
    <property type="entry name" value="Ferrochelatase_C"/>
    <property type="match status" value="1"/>
</dbReference>
<keyword evidence="7" id="KW-0479">Metal-binding</keyword>
<dbReference type="Proteomes" id="UP000614216">
    <property type="component" value="Unassembled WGS sequence"/>
</dbReference>
<dbReference type="CDD" id="cd03411">
    <property type="entry name" value="Ferrochelatase_N"/>
    <property type="match status" value="1"/>
</dbReference>
<sequence length="339" mass="39132">MNSIKGKTGVLLINLGTPDSPSVGNVRSYLSQFLNDPRVIDIPWLLRKMLVNLIIVPFRAPKSAKIYKELWTDQGSPLLYYSERVQSMLDTELGDDFTVHLAMRYKNPSIPSVLEEMRKLNYQKIIVVTMFPQYASASTGSALEAVMDEIKRWWVIPDVKFISQYYDHPLFIDAILDRARKYNLDEYDHVLFSYHGLPVRQVDKVYDNGVCEGHDCESTITEENQYCYKATCYATTRLLTEKLGLDKSRYTVCFQSRLDKNWLEPFSDKVVEQKAKEGAKKILIFSPAFTADCLETIIEIGDEYQEIFEEHGGEKVQLVESLNDHPLWVDCLKDLILNR</sequence>
<keyword evidence="4 7" id="KW-0456">Lyase</keyword>
<evidence type="ECO:0000313" key="10">
    <source>
        <dbReference type="Proteomes" id="UP000614216"/>
    </source>
</evidence>
<protein>
    <recommendedName>
        <fullName evidence="7">Ferrochelatase</fullName>
        <ecNumber evidence="7">4.98.1.1</ecNumber>
    </recommendedName>
    <alternativeName>
        <fullName evidence="7">Heme synthase</fullName>
    </alternativeName>
    <alternativeName>
        <fullName evidence="7">Protoheme ferro-lyase</fullName>
    </alternativeName>
</protein>
<dbReference type="InterPro" id="IPR033644">
    <property type="entry name" value="Ferrochelatase_C"/>
</dbReference>
<reference evidence="9" key="1">
    <citation type="submission" date="2021-01" db="EMBL/GenBank/DDBJ databases">
        <title>Fulvivirga kasyanovii gen. nov., sp nov., a novel member of the phylum Bacteroidetes isolated from seawater in a mussel farm.</title>
        <authorList>
            <person name="Zhao L.-H."/>
            <person name="Wang Z.-J."/>
        </authorList>
    </citation>
    <scope>NUCLEOTIDE SEQUENCE</scope>
    <source>
        <strain evidence="9">29W222</strain>
    </source>
</reference>
<evidence type="ECO:0000256" key="2">
    <source>
        <dbReference type="ARBA" id="ARBA00023004"/>
    </source>
</evidence>
<comment type="subcellular location">
    <subcellularLocation>
        <location evidence="7">Cytoplasm</location>
    </subcellularLocation>
</comment>
<evidence type="ECO:0000256" key="8">
    <source>
        <dbReference type="RuleBase" id="RU004185"/>
    </source>
</evidence>
<keyword evidence="10" id="KW-1185">Reference proteome</keyword>